<evidence type="ECO:0000313" key="3">
    <source>
        <dbReference type="Proteomes" id="UP000282759"/>
    </source>
</evidence>
<proteinExistence type="predicted"/>
<gene>
    <name evidence="2" type="ORF">EOD41_14910</name>
</gene>
<protein>
    <recommendedName>
        <fullName evidence="4">Yip1 domain-containing protein</fullName>
    </recommendedName>
</protein>
<feature type="transmembrane region" description="Helical" evidence="1">
    <location>
        <begin position="12"/>
        <end position="32"/>
    </location>
</feature>
<keyword evidence="1" id="KW-1133">Transmembrane helix</keyword>
<keyword evidence="1" id="KW-0812">Transmembrane</keyword>
<feature type="transmembrane region" description="Helical" evidence="1">
    <location>
        <begin position="144"/>
        <end position="172"/>
    </location>
</feature>
<dbReference type="AlphaFoldDB" id="A0A3S2Y1R1"/>
<organism evidence="2 3">
    <name type="scientific">Mucilaginibacter limnophilus</name>
    <dbReference type="NCBI Taxonomy" id="1932778"/>
    <lineage>
        <taxon>Bacteria</taxon>
        <taxon>Pseudomonadati</taxon>
        <taxon>Bacteroidota</taxon>
        <taxon>Sphingobacteriia</taxon>
        <taxon>Sphingobacteriales</taxon>
        <taxon>Sphingobacteriaceae</taxon>
        <taxon>Mucilaginibacter</taxon>
    </lineage>
</organism>
<evidence type="ECO:0000313" key="2">
    <source>
        <dbReference type="EMBL" id="RVT99732.1"/>
    </source>
</evidence>
<feature type="transmembrane region" description="Helical" evidence="1">
    <location>
        <begin position="105"/>
        <end position="124"/>
    </location>
</feature>
<accession>A0A3S2Y1R1</accession>
<dbReference type="OrthoDB" id="825516at2"/>
<comment type="caution">
    <text evidence="2">The sequence shown here is derived from an EMBL/GenBank/DDBJ whole genome shotgun (WGS) entry which is preliminary data.</text>
</comment>
<keyword evidence="3" id="KW-1185">Reference proteome</keyword>
<evidence type="ECO:0008006" key="4">
    <source>
        <dbReference type="Google" id="ProtNLM"/>
    </source>
</evidence>
<feature type="transmembrane region" description="Helical" evidence="1">
    <location>
        <begin position="193"/>
        <end position="214"/>
    </location>
</feature>
<name>A0A3S2Y1R1_9SPHI</name>
<dbReference type="EMBL" id="SACK01000007">
    <property type="protein sequence ID" value="RVT99732.1"/>
    <property type="molecule type" value="Genomic_DNA"/>
</dbReference>
<sequence length="218" mass="24497">MEKKQPAMRLKAIYTNFPAIICLAAPPVLVWISGRLVLTPAMFERSGFGTGGEHYHFAIYYNIQRWASATSEILLVLKVLAVSCALDAGAYLLDLPVSFKKILRPVLFAEVSFFVGAVVKLIWFKMAYTNGTLQDWQGFHPLSLAMLFPTANVYLTGLLETLSVFEVAYWYLLAEGIRHVSGGTFDRCLQLVVRAYLPALLIWWLLISFLRLTLLSNA</sequence>
<reference evidence="2 3" key="1">
    <citation type="submission" date="2019-01" db="EMBL/GenBank/DDBJ databases">
        <authorList>
            <person name="Chen W.-M."/>
        </authorList>
    </citation>
    <scope>NUCLEOTIDE SEQUENCE [LARGE SCALE GENOMIC DNA]</scope>
    <source>
        <strain evidence="2 3">YBJ-36</strain>
    </source>
</reference>
<evidence type="ECO:0000256" key="1">
    <source>
        <dbReference type="SAM" id="Phobius"/>
    </source>
</evidence>
<dbReference type="Proteomes" id="UP000282759">
    <property type="component" value="Unassembled WGS sequence"/>
</dbReference>
<dbReference type="RefSeq" id="WP_127706330.1">
    <property type="nucleotide sequence ID" value="NZ_SACK01000007.1"/>
</dbReference>
<keyword evidence="1" id="KW-0472">Membrane</keyword>
<feature type="transmembrane region" description="Helical" evidence="1">
    <location>
        <begin position="73"/>
        <end position="93"/>
    </location>
</feature>